<evidence type="ECO:0000256" key="1">
    <source>
        <dbReference type="SAM" id="MobiDB-lite"/>
    </source>
</evidence>
<feature type="compositionally biased region" description="Basic and acidic residues" evidence="1">
    <location>
        <begin position="94"/>
        <end position="106"/>
    </location>
</feature>
<feature type="compositionally biased region" description="Basic and acidic residues" evidence="1">
    <location>
        <begin position="136"/>
        <end position="150"/>
    </location>
</feature>
<dbReference type="EMBL" id="ML994101">
    <property type="protein sequence ID" value="KAF2199030.1"/>
    <property type="molecule type" value="Genomic_DNA"/>
</dbReference>
<dbReference type="AlphaFoldDB" id="A0A9P4JGZ8"/>
<name>A0A9P4JGZ8_9PLEO</name>
<feature type="region of interest" description="Disordered" evidence="1">
    <location>
        <begin position="87"/>
        <end position="188"/>
    </location>
</feature>
<gene>
    <name evidence="2" type="ORF">GQ43DRAFT_492339</name>
</gene>
<accession>A0A9P4JGZ8</accession>
<protein>
    <submittedName>
        <fullName evidence="2">Uncharacterized protein</fullName>
    </submittedName>
</protein>
<reference evidence="2" key="1">
    <citation type="journal article" date="2020" name="Stud. Mycol.">
        <title>101 Dothideomycetes genomes: a test case for predicting lifestyles and emergence of pathogens.</title>
        <authorList>
            <person name="Haridas S."/>
            <person name="Albert R."/>
            <person name="Binder M."/>
            <person name="Bloem J."/>
            <person name="Labutti K."/>
            <person name="Salamov A."/>
            <person name="Andreopoulos B."/>
            <person name="Baker S."/>
            <person name="Barry K."/>
            <person name="Bills G."/>
            <person name="Bluhm B."/>
            <person name="Cannon C."/>
            <person name="Castanera R."/>
            <person name="Culley D."/>
            <person name="Daum C."/>
            <person name="Ezra D."/>
            <person name="Gonzalez J."/>
            <person name="Henrissat B."/>
            <person name="Kuo A."/>
            <person name="Liang C."/>
            <person name="Lipzen A."/>
            <person name="Lutzoni F."/>
            <person name="Magnuson J."/>
            <person name="Mondo S."/>
            <person name="Nolan M."/>
            <person name="Ohm R."/>
            <person name="Pangilinan J."/>
            <person name="Park H.-J."/>
            <person name="Ramirez L."/>
            <person name="Alfaro M."/>
            <person name="Sun H."/>
            <person name="Tritt A."/>
            <person name="Yoshinaga Y."/>
            <person name="Zwiers L.-H."/>
            <person name="Turgeon B."/>
            <person name="Goodwin S."/>
            <person name="Spatafora J."/>
            <person name="Crous P."/>
            <person name="Grigoriev I."/>
        </authorList>
    </citation>
    <scope>NUCLEOTIDE SEQUENCE</scope>
    <source>
        <strain evidence="2">ATCC 74209</strain>
    </source>
</reference>
<feature type="region of interest" description="Disordered" evidence="1">
    <location>
        <begin position="215"/>
        <end position="238"/>
    </location>
</feature>
<sequence>MPEKWNNPYFNPFIEWTTEDFLVRFALREYKARPFKKYYYEVEDLWDELCYILNWGVPIRDTEPYKRLVEIGAEMEEMLEQRDIGLGFEGRSSGSDHSDESAAREEFEYETQGSNDTEDRDGIGGANATEGGTAAERGEGGNETEARDNEIGTAGDASEAIEDPQSSDGGPSEDPFQMFNDTEWSGRPVPIEADAAGVLTYIDDWAAGVERYLSQERSTGSWRGARPWPGTRPSGRRR</sequence>
<feature type="compositionally biased region" description="Low complexity" evidence="1">
    <location>
        <begin position="126"/>
        <end position="135"/>
    </location>
</feature>
<evidence type="ECO:0000313" key="2">
    <source>
        <dbReference type="EMBL" id="KAF2199030.1"/>
    </source>
</evidence>
<evidence type="ECO:0000313" key="3">
    <source>
        <dbReference type="Proteomes" id="UP000799536"/>
    </source>
</evidence>
<keyword evidence="3" id="KW-1185">Reference proteome</keyword>
<proteinExistence type="predicted"/>
<dbReference type="Proteomes" id="UP000799536">
    <property type="component" value="Unassembled WGS sequence"/>
</dbReference>
<comment type="caution">
    <text evidence="2">The sequence shown here is derived from an EMBL/GenBank/DDBJ whole genome shotgun (WGS) entry which is preliminary data.</text>
</comment>
<organism evidence="2 3">
    <name type="scientific">Delitschia confertaspora ATCC 74209</name>
    <dbReference type="NCBI Taxonomy" id="1513339"/>
    <lineage>
        <taxon>Eukaryota</taxon>
        <taxon>Fungi</taxon>
        <taxon>Dikarya</taxon>
        <taxon>Ascomycota</taxon>
        <taxon>Pezizomycotina</taxon>
        <taxon>Dothideomycetes</taxon>
        <taxon>Pleosporomycetidae</taxon>
        <taxon>Pleosporales</taxon>
        <taxon>Delitschiaceae</taxon>
        <taxon>Delitschia</taxon>
    </lineage>
</organism>